<dbReference type="Gene3D" id="1.20.1250.20">
    <property type="entry name" value="MFS general substrate transporter like domains"/>
    <property type="match status" value="2"/>
</dbReference>
<evidence type="ECO:0000256" key="3">
    <source>
        <dbReference type="ARBA" id="ARBA00023136"/>
    </source>
</evidence>
<dbReference type="InterPro" id="IPR036259">
    <property type="entry name" value="MFS_trans_sf"/>
</dbReference>
<evidence type="ECO:0000313" key="6">
    <source>
        <dbReference type="EMBL" id="MBL6458769.1"/>
    </source>
</evidence>
<dbReference type="PANTHER" id="PTHR23527:SF1">
    <property type="entry name" value="BLL3282 PROTEIN"/>
    <property type="match status" value="1"/>
</dbReference>
<dbReference type="Pfam" id="PF07690">
    <property type="entry name" value="MFS_1"/>
    <property type="match status" value="1"/>
</dbReference>
<dbReference type="PROSITE" id="PS50850">
    <property type="entry name" value="MFS"/>
    <property type="match status" value="1"/>
</dbReference>
<dbReference type="SUPFAM" id="SSF103473">
    <property type="entry name" value="MFS general substrate transporter"/>
    <property type="match status" value="1"/>
</dbReference>
<feature type="transmembrane region" description="Helical" evidence="4">
    <location>
        <begin position="162"/>
        <end position="181"/>
    </location>
</feature>
<evidence type="ECO:0000259" key="5">
    <source>
        <dbReference type="PROSITE" id="PS50850"/>
    </source>
</evidence>
<feature type="transmembrane region" description="Helical" evidence="4">
    <location>
        <begin position="73"/>
        <end position="90"/>
    </location>
</feature>
<feature type="transmembrane region" description="Helical" evidence="4">
    <location>
        <begin position="45"/>
        <end position="61"/>
    </location>
</feature>
<dbReference type="InterPro" id="IPR011701">
    <property type="entry name" value="MFS"/>
</dbReference>
<dbReference type="Proteomes" id="UP000606490">
    <property type="component" value="Unassembled WGS sequence"/>
</dbReference>
<keyword evidence="3 4" id="KW-0472">Membrane</keyword>
<keyword evidence="7" id="KW-1185">Reference proteome</keyword>
<comment type="caution">
    <text evidence="6">The sequence shown here is derived from an EMBL/GenBank/DDBJ whole genome shotgun (WGS) entry which is preliminary data.</text>
</comment>
<feature type="transmembrane region" description="Helical" evidence="4">
    <location>
        <begin position="377"/>
        <end position="397"/>
    </location>
</feature>
<accession>A0ABS1VAR9</accession>
<proteinExistence type="predicted"/>
<feature type="transmembrane region" description="Helical" evidence="4">
    <location>
        <begin position="221"/>
        <end position="246"/>
    </location>
</feature>
<sequence length="409" mass="41888">MRLPLWASALVATLTVQTVSSFASLAVPLLGPPLMARAGLAPESIGLVAAMTSAGICWCLASGGPMLTRYGPVRTLQIGLACIALGLAALSQPLGLLGLLGAVAIGFGTGHNTPAGSQVLVRAAPPRHRTLIFSIKQAGVPFGGALAGLAVAPLVLAQGLSAALWTVISVVLLTIMLVQPFRQRLDEDRDVGRRGWAPALLSPTTVVRSVRVLRAHPSLPLLTALGASFSVLQSCLTAFMATYAITAHGVSLAEAGRIVAVMQGASMLGRIALGWLADRMGRALQHLALQAVASALAVGLLVTDVVQDVWALYASAALIGTTAIGWNGVHIAELARVAPLALVGEITAAASLFGFVGSIFGPLAFTVLVSWSGSYELSFLLMAAQLAAFGVVSAVIPSGGADQRGRRHS</sequence>
<keyword evidence="1 4" id="KW-0812">Transmembrane</keyword>
<evidence type="ECO:0000313" key="7">
    <source>
        <dbReference type="Proteomes" id="UP000606490"/>
    </source>
</evidence>
<feature type="transmembrane region" description="Helical" evidence="4">
    <location>
        <begin position="309"/>
        <end position="329"/>
    </location>
</feature>
<dbReference type="InterPro" id="IPR052952">
    <property type="entry name" value="MFS-Transporter"/>
</dbReference>
<name>A0ABS1VAR9_9PROT</name>
<dbReference type="EMBL" id="JAEUXJ010000019">
    <property type="protein sequence ID" value="MBL6458769.1"/>
    <property type="molecule type" value="Genomic_DNA"/>
</dbReference>
<dbReference type="PANTHER" id="PTHR23527">
    <property type="entry name" value="BLL3282 PROTEIN"/>
    <property type="match status" value="1"/>
</dbReference>
<feature type="transmembrane region" description="Helical" evidence="4">
    <location>
        <begin position="284"/>
        <end position="303"/>
    </location>
</feature>
<dbReference type="InterPro" id="IPR020846">
    <property type="entry name" value="MFS_dom"/>
</dbReference>
<keyword evidence="2 4" id="KW-1133">Transmembrane helix</keyword>
<evidence type="ECO:0000256" key="1">
    <source>
        <dbReference type="ARBA" id="ARBA00022692"/>
    </source>
</evidence>
<feature type="domain" description="Major facilitator superfamily (MFS) profile" evidence="5">
    <location>
        <begin position="1"/>
        <end position="401"/>
    </location>
</feature>
<evidence type="ECO:0000256" key="4">
    <source>
        <dbReference type="SAM" id="Phobius"/>
    </source>
</evidence>
<feature type="transmembrane region" description="Helical" evidence="4">
    <location>
        <begin position="258"/>
        <end position="277"/>
    </location>
</feature>
<gene>
    <name evidence="6" type="ORF">JMJ55_25880</name>
</gene>
<evidence type="ECO:0000256" key="2">
    <source>
        <dbReference type="ARBA" id="ARBA00022989"/>
    </source>
</evidence>
<organism evidence="6 7">
    <name type="scientific">Belnapia mucosa</name>
    <dbReference type="NCBI Taxonomy" id="2804532"/>
    <lineage>
        <taxon>Bacteria</taxon>
        <taxon>Pseudomonadati</taxon>
        <taxon>Pseudomonadota</taxon>
        <taxon>Alphaproteobacteria</taxon>
        <taxon>Acetobacterales</taxon>
        <taxon>Roseomonadaceae</taxon>
        <taxon>Belnapia</taxon>
    </lineage>
</organism>
<protein>
    <submittedName>
        <fullName evidence="6">MFS transporter</fullName>
    </submittedName>
</protein>
<reference evidence="6 7" key="1">
    <citation type="submission" date="2021-01" db="EMBL/GenBank/DDBJ databases">
        <title>Belnapia mucosa sp. nov. and Belnapia arida sp. nov., isolated from the Tabernas Desert (Almeria, Spain).</title>
        <authorList>
            <person name="Molina-Menor E."/>
            <person name="Vidal-Verdu A."/>
            <person name="Calonge A."/>
            <person name="Satari L."/>
            <person name="Pereto Magraner J."/>
            <person name="Porcar Miralles M."/>
        </authorList>
    </citation>
    <scope>NUCLEOTIDE SEQUENCE [LARGE SCALE GENOMIC DNA]</scope>
    <source>
        <strain evidence="6 7">T6</strain>
    </source>
</reference>
<feature type="transmembrane region" description="Helical" evidence="4">
    <location>
        <begin position="341"/>
        <end position="365"/>
    </location>
</feature>